<dbReference type="AlphaFoldDB" id="A0A5B0RJ77"/>
<evidence type="ECO:0000313" key="2">
    <source>
        <dbReference type="Proteomes" id="UP000325313"/>
    </source>
</evidence>
<reference evidence="1 2" key="1">
    <citation type="submission" date="2019-05" db="EMBL/GenBank/DDBJ databases">
        <title>Emergence of the Ug99 lineage of the wheat stem rust pathogen through somatic hybridization.</title>
        <authorList>
            <person name="Li F."/>
            <person name="Upadhyaya N.M."/>
            <person name="Sperschneider J."/>
            <person name="Matny O."/>
            <person name="Nguyen-Phuc H."/>
            <person name="Mago R."/>
            <person name="Raley C."/>
            <person name="Miller M.E."/>
            <person name="Silverstein K.A.T."/>
            <person name="Henningsen E."/>
            <person name="Hirsch C.D."/>
            <person name="Visser B."/>
            <person name="Pretorius Z.A."/>
            <person name="Steffenson B.J."/>
            <person name="Schwessinger B."/>
            <person name="Dodds P.N."/>
            <person name="Figueroa M."/>
        </authorList>
    </citation>
    <scope>NUCLEOTIDE SEQUENCE [LARGE SCALE GENOMIC DNA]</scope>
    <source>
        <strain evidence="1 2">Ug99</strain>
    </source>
</reference>
<organism evidence="1 2">
    <name type="scientific">Puccinia graminis f. sp. tritici</name>
    <dbReference type="NCBI Taxonomy" id="56615"/>
    <lineage>
        <taxon>Eukaryota</taxon>
        <taxon>Fungi</taxon>
        <taxon>Dikarya</taxon>
        <taxon>Basidiomycota</taxon>
        <taxon>Pucciniomycotina</taxon>
        <taxon>Pucciniomycetes</taxon>
        <taxon>Pucciniales</taxon>
        <taxon>Pucciniaceae</taxon>
        <taxon>Puccinia</taxon>
    </lineage>
</organism>
<evidence type="ECO:0000313" key="1">
    <source>
        <dbReference type="EMBL" id="KAA1125178.1"/>
    </source>
</evidence>
<accession>A0A5B0RJ77</accession>
<comment type="caution">
    <text evidence="1">The sequence shown here is derived from an EMBL/GenBank/DDBJ whole genome shotgun (WGS) entry which is preliminary data.</text>
</comment>
<dbReference type="Proteomes" id="UP000325313">
    <property type="component" value="Unassembled WGS sequence"/>
</dbReference>
<sequence>MRRLKGVTEKQLIELPDWSRRASRTNARRTNACCDWETNHESSDNPARQPARADYTRDKFGSPEAMMGLRNLSDKASPSSCRFELAMLLTNFNDEAAMLVIAKDLSFNDDSHVVYLSQPSGTVRRTARRGLRNCPRNGIWRRGIKLPFMSLKVRRVASRFASRRSRAAISGPGLMLHGGAWSDVRHFGIALAGRWSLRDGVSPLFSLRLHTESLLFTTRLARFGHPGRCHETSNTRRFLSILRIGGTRSLDTSWISIIATQTTRGCDERKTHTIIPRANPRKKE</sequence>
<protein>
    <submittedName>
        <fullName evidence="1">Uncharacterized protein</fullName>
    </submittedName>
</protein>
<name>A0A5B0RJ77_PUCGR</name>
<proteinExistence type="predicted"/>
<gene>
    <name evidence="1" type="ORF">PGTUg99_010772</name>
</gene>
<dbReference type="EMBL" id="VDEP01000182">
    <property type="protein sequence ID" value="KAA1125178.1"/>
    <property type="molecule type" value="Genomic_DNA"/>
</dbReference>